<feature type="region of interest" description="Disordered" evidence="1">
    <location>
        <begin position="341"/>
        <end position="369"/>
    </location>
</feature>
<accession>A0A1L7XBU1</accession>
<dbReference type="Pfam" id="PF21678">
    <property type="entry name" value="Csf1_N"/>
    <property type="match status" value="1"/>
</dbReference>
<feature type="region of interest" description="Disordered" evidence="1">
    <location>
        <begin position="1216"/>
        <end position="1235"/>
    </location>
</feature>
<feature type="compositionally biased region" description="Polar residues" evidence="1">
    <location>
        <begin position="216"/>
        <end position="225"/>
    </location>
</feature>
<dbReference type="Pfam" id="PF25038">
    <property type="entry name" value="Csf1_C"/>
    <property type="match status" value="1"/>
</dbReference>
<keyword evidence="2" id="KW-0812">Transmembrane</keyword>
<dbReference type="PANTHER" id="PTHR32085">
    <property type="entry name" value="PROTEIN CSF1"/>
    <property type="match status" value="1"/>
</dbReference>
<keyword evidence="2" id="KW-1133">Transmembrane helix</keyword>
<dbReference type="InterPro" id="IPR048636">
    <property type="entry name" value="Csf1_N"/>
</dbReference>
<dbReference type="GO" id="GO:0016020">
    <property type="term" value="C:membrane"/>
    <property type="evidence" value="ECO:0007669"/>
    <property type="project" value="InterPro"/>
</dbReference>
<feature type="compositionally biased region" description="Polar residues" evidence="1">
    <location>
        <begin position="1264"/>
        <end position="1282"/>
    </location>
</feature>
<evidence type="ECO:0000256" key="1">
    <source>
        <dbReference type="SAM" id="MobiDB-lite"/>
    </source>
</evidence>
<feature type="compositionally biased region" description="Low complexity" evidence="1">
    <location>
        <begin position="1244"/>
        <end position="1255"/>
    </location>
</feature>
<evidence type="ECO:0000256" key="2">
    <source>
        <dbReference type="SAM" id="Phobius"/>
    </source>
</evidence>
<feature type="region of interest" description="Disordered" evidence="1">
    <location>
        <begin position="1244"/>
        <end position="1300"/>
    </location>
</feature>
<dbReference type="GO" id="GO:0006113">
    <property type="term" value="P:fermentation"/>
    <property type="evidence" value="ECO:0007669"/>
    <property type="project" value="InterPro"/>
</dbReference>
<feature type="compositionally biased region" description="Basic and acidic residues" evidence="1">
    <location>
        <begin position="117"/>
        <end position="144"/>
    </location>
</feature>
<feature type="region of interest" description="Disordered" evidence="1">
    <location>
        <begin position="184"/>
        <end position="268"/>
    </location>
</feature>
<dbReference type="OrthoDB" id="10051416at2759"/>
<evidence type="ECO:0000259" key="4">
    <source>
        <dbReference type="Pfam" id="PF25038"/>
    </source>
</evidence>
<keyword evidence="6" id="KW-1185">Reference proteome</keyword>
<feature type="domain" description="Csf1 C-terminal region" evidence="4">
    <location>
        <begin position="2521"/>
        <end position="3257"/>
    </location>
</feature>
<name>A0A1L7XBU1_9HELO</name>
<feature type="region of interest" description="Disordered" evidence="1">
    <location>
        <begin position="116"/>
        <end position="144"/>
    </location>
</feature>
<proteinExistence type="predicted"/>
<protein>
    <submittedName>
        <fullName evidence="5">Related to CSF1 protein</fullName>
    </submittedName>
</protein>
<feature type="compositionally biased region" description="Basic residues" evidence="1">
    <location>
        <begin position="591"/>
        <end position="600"/>
    </location>
</feature>
<dbReference type="InterPro" id="IPR056779">
    <property type="entry name" value="Csf1_C"/>
</dbReference>
<feature type="transmembrane region" description="Helical" evidence="2">
    <location>
        <begin position="20"/>
        <end position="41"/>
    </location>
</feature>
<reference evidence="5 6" key="1">
    <citation type="submission" date="2016-03" db="EMBL/GenBank/DDBJ databases">
        <authorList>
            <person name="Ploux O."/>
        </authorList>
    </citation>
    <scope>NUCLEOTIDE SEQUENCE [LARGE SCALE GENOMIC DNA]</scope>
    <source>
        <strain evidence="5 6">UAMH 11012</strain>
    </source>
</reference>
<keyword evidence="2" id="KW-0472">Membrane</keyword>
<sequence>MSSNGGLTSSPLNSDIGFNWVFLVELAVCGILTLFFLFYFNRVFAALISHGLRAWTWHKYRVYIDIQALQISLLGGRIFFKGFRYHGNNETILIHSGFITWCYWLRNVRELAVSQRQDSDPKRESSKSVKDKAGSASIDRVENGGQKDAKKLPCRLNVSLNGVEWFVYNRSAAYDAIVAGLTRDDHDGHETIPNEKPDDVEGDDIELRRRNRRPNSENGDNYPDSSDSKEGTPLTEMSSFGTQPGDPKLRGTFSTSGAGRESREEVHGSPEGAFILRFLPVHIHCMKAAVVLGNENTKSVLIAKADKASGEIDATDSSTVLDQYRQLINFQFDHPVIQMKPNDDFKEDQSSAASRIKRGEGDNQDSKAQHVHTHSFFHRQRRKAWHKLQDLVPAFRTSVESLSSSIHGLPGTPTHAGPDSSSWQGLSRYLDESEQDDKAKWSSIEYATVSTIADSPEASMSFYWDVVGTVPERLGPLSGQRGKDAANINGDTPPEWGIDLTFQGATINYGPWADRQRADIQRVFFPSLCKDSRPSKNLARGQSRVPTEFKLSITFDEETILRVPIKEESKNWKWTKLADTMGARPDDQKRGGKSNRKRKVDKGNPGPEIRPFGWFDVKVGANAAVNYTMDMVAGPGGFSNKLELDLPSTEITTSVNHGLLWRSAENRVSCDLSNPLQWNGHRTWIFDIDSNALELFILREHVFLLIDLVDDWASGPPPEYLMFTPFKYMVNLHLKDFRLYLNVNDSNIINNPSDFDDNTFIIIFGAALNAGICIPLENYRPHRNDIKFDVDGKHGGLTLHVPPWNTQATFLNSTEGSTEIATLKDLAIDGTYQYCATTSASNTDTLLLNVHGRGPSAIFYGFVIRYFLKLKDNYFGDDIRFKTLEEYQEVLRTKPGEGDQQSSSRPPHKKSNDLDVILGITADESSVILPSNLYSAKNHTRIEIATLAADLRFTNYYMDLDCVLSTLAFSQDSEDDGAATPISASSSTQLFVDGITASGNRLFGLPPTEPTYMCNWDFAIGATTGECTTEFFNRLASGGRAFAFSFDDDENALPSISEIILHDITFLRASVEFVRIWLHVDETAFLLSTGAISVNFNDWAGSHYSKKVNMLIPDLHLGCVDAESASRHRSRAQHPVETHAFIRTTLSFAMIQRKLGFEEDRQLQQEHVKRHDQRTHRTAFLLHHHLLDDSMLVPVDSPAQCVPPMPMPVVQESLDRLDSHSMKSKASSARHRKNALGRKSSFLSLSGSSLRSEGSVVRPHSSLRMAQTSATNSRSRSLQTSAGPGRRIPLRDHSTSTGRQSSFYSAVGENRGLPPSSVTFSSSYMAPYFPLEGVEPDIKDLPEVSGNTQRDPFADINQLNLDDIRPDRVDEDSAHVSFMIEFPTGVAGVFNPKAAHAVAGLLSAVQAVEPADLLDELQIDCINEISDLRKQESSTGKVVDLSVRVSEISLRFLNSSTSPNARRTHQDMLDQYDFSMSGLAITSRSETSAAEPGKSEGAQKSSVVHVALGTAALAAKERYSDIDDPQAAVHGVLEDVVFWLVQNNKTSASVAFKGFEVATNSSKLEYLASLIHRTEVLGSELAETFSSRLKQQRNRVRLFTYLVATVGQQTPDPLFLTRPSYVLRSATDHLRTTDSWKIITRLHYMYSSLDASTQHDIAMRVLSNAEGVPDDAEKKVRDGFDQWRSWDLNNINACRVMGHVYGSEAAIGVTATRPKPLKVSFRTEDVRLVLDPGPKQNEISLADITASFESTTALSTADIDPHAATQYVETMIAQVFCADVAISLNWELCELAEDILKLYHKGPTQSNSSVANLSVASDCHTSKPRRKLHVLVATDKGSIKFDTINIRAISLSEGLKASFVMDDQIEGENHGVWCLLLTAEAATSRVKSHSQELSIFQMRNPSIYATRETQLVDEDPVHNVMVAGNCQQLSFVLRQDILALVEVVDLVVGDEVLQLHRLTESLPAGKPNTMPLSTPPAKTSTPTKINIALFLDMYHISIPLLHSLTYNISGVVARASVAAQLGSEIIFDFDVKENAHDIQTVVDNKPKSISLLQLPPTNGRVTSHMSDEENTVSIIASVEPIELDAAAVHSLLTALNRPEISSVISDVQEDLKLVQSHIEEAFGPTKKPKQPTSQSRGTPLIYDAHFTLAGFDIFANAQGQDGTGNSARLDLNLGCIQLVLANRLELDGPVLEFPELRVSLRQIMFELSRWNNGLMEPCGNLAFAAHLTATTKVNDTGSEVRSFHLNSDGLEINLFADTASSVVDVVGHLQDKIKDLDLSREKQYLRKLRKSKPRIAINEEQDNPEGSISGSSVMFASMYSLELLNINVSWLVGTYEANQSSHVEKENLVLSLKRIDLSTRKENAARLTIEDLQLQMVPASQDKAQRSLNSALLPEVIFNVGFVSTVDARRLAFQAAGKSLDLRLTSQFMIPASALQKSITSASEKLRAASATWSSTTPGPSTETTRRQPFFGKKRMESLLVDADFAGAVVYLSGKKLSDTISAGLKPSRAPQAGKYGQFTHTDASSNTVLRAPGLAWKIEYKDSGLDDPSLNAEVKVDASTNILYPSVVPLIMEISSTVKEVVSEDDENKPLQPKASPQKFMSADEDNILTADPSAVLGRTRLNLGLRICRQEFSLSCQPIARVAATARFDDIYITINTVRSTEHGHFFAASAAFTRLQASVQHVYSRESTGSFDVETVFLSLMNSKHVSGTSGLSAILKISPMKVLVNAKQLQDFLLFREIWVPLEIRQSSSTPAAASSTLQSQTFLVQRYQQVAATGAFPWNATVSIAELDVQLDLGQAIGKSAFMISNFWISSKKNSDWEQNLCLGFDKMGVDSTGRMSGFVALQDFKVRTSIQWPAREMALNQTPLVQGSLGFSQLRVKAAFDYQAFLVADITSFRFLMYNVRNSSNAKGDRLVAILDGEAVQVFCTTTSAAQGLALYQAFQRLVQEKRTNYEASLSEIERYMKRKSVAQPVSPLPKAALGTVPEDKIADSPISLHTDVIVTLKAVNMGAFPSTFSDHQVFKLEALDAQARFAVTMDQGKIHSILGLTLGQLRIGLAGVKKVEMPKSVGEISVEDVVSSATGSRGGTILKVPKVEATMQTWQIPGSNHIDYIFKSSFEGKVEVGWNYSRIGYIRGMWATHSKALAQRLGKPLPPSAVKITGVPDEENSERKEGEQQKITAEVNVPQSKYDYSALEPPIIETPQLRDMGEATPPLEWIGLHRDRLPNLTHQIVIVTLLEVASEVEDAYAKILGSS</sequence>
<dbReference type="InterPro" id="IPR029636">
    <property type="entry name" value="Csf1"/>
</dbReference>
<gene>
    <name evidence="5" type="ORF">PAC_12378</name>
</gene>
<feature type="domain" description="Csf1 N-terminal" evidence="3">
    <location>
        <begin position="274"/>
        <end position="894"/>
    </location>
</feature>
<feature type="region of interest" description="Disordered" evidence="1">
    <location>
        <begin position="577"/>
        <end position="607"/>
    </location>
</feature>
<dbReference type="PANTHER" id="PTHR32085:SF3">
    <property type="entry name" value="PROTEIN CSF1"/>
    <property type="match status" value="1"/>
</dbReference>
<feature type="compositionally biased region" description="Basic and acidic residues" evidence="1">
    <location>
        <begin position="357"/>
        <end position="368"/>
    </location>
</feature>
<evidence type="ECO:0000313" key="6">
    <source>
        <dbReference type="Proteomes" id="UP000184330"/>
    </source>
</evidence>
<organism evidence="5 6">
    <name type="scientific">Phialocephala subalpina</name>
    <dbReference type="NCBI Taxonomy" id="576137"/>
    <lineage>
        <taxon>Eukaryota</taxon>
        <taxon>Fungi</taxon>
        <taxon>Dikarya</taxon>
        <taxon>Ascomycota</taxon>
        <taxon>Pezizomycotina</taxon>
        <taxon>Leotiomycetes</taxon>
        <taxon>Helotiales</taxon>
        <taxon>Mollisiaceae</taxon>
        <taxon>Phialocephala</taxon>
        <taxon>Phialocephala fortinii species complex</taxon>
    </lineage>
</organism>
<dbReference type="STRING" id="576137.A0A1L7XBU1"/>
<dbReference type="Proteomes" id="UP000184330">
    <property type="component" value="Unassembled WGS sequence"/>
</dbReference>
<feature type="region of interest" description="Disordered" evidence="1">
    <location>
        <begin position="892"/>
        <end position="912"/>
    </location>
</feature>
<evidence type="ECO:0000313" key="5">
    <source>
        <dbReference type="EMBL" id="CZR62481.1"/>
    </source>
</evidence>
<evidence type="ECO:0000259" key="3">
    <source>
        <dbReference type="Pfam" id="PF21678"/>
    </source>
</evidence>
<feature type="compositionally biased region" description="Basic and acidic residues" evidence="1">
    <location>
        <begin position="184"/>
        <end position="199"/>
    </location>
</feature>
<dbReference type="EMBL" id="FJOG01000021">
    <property type="protein sequence ID" value="CZR62481.1"/>
    <property type="molecule type" value="Genomic_DNA"/>
</dbReference>